<dbReference type="EMBL" id="QFQP01000005">
    <property type="protein sequence ID" value="PZR15417.1"/>
    <property type="molecule type" value="Genomic_DNA"/>
</dbReference>
<name>A0A2W5TNL3_9BACT</name>
<evidence type="ECO:0000313" key="2">
    <source>
        <dbReference type="Proteomes" id="UP000249061"/>
    </source>
</evidence>
<dbReference type="Proteomes" id="UP000249061">
    <property type="component" value="Unassembled WGS sequence"/>
</dbReference>
<sequence>MRLLLVACLLSGCLTSEVEPQVTITQGLYGQLTERCEGADCLGRPRVGAHVGWFATSPFTDLPDGGSPEPLQALRSKTNGFYELNLEAATKGYLAIGVDRPGRIYWFAATATSVPRGLGRIDWQAGPGEEGTWNDVQ</sequence>
<organism evidence="1 2">
    <name type="scientific">Archangium gephyra</name>
    <dbReference type="NCBI Taxonomy" id="48"/>
    <lineage>
        <taxon>Bacteria</taxon>
        <taxon>Pseudomonadati</taxon>
        <taxon>Myxococcota</taxon>
        <taxon>Myxococcia</taxon>
        <taxon>Myxococcales</taxon>
        <taxon>Cystobacterineae</taxon>
        <taxon>Archangiaceae</taxon>
        <taxon>Archangium</taxon>
    </lineage>
</organism>
<proteinExistence type="predicted"/>
<accession>A0A2W5TNL3</accession>
<evidence type="ECO:0000313" key="1">
    <source>
        <dbReference type="EMBL" id="PZR15417.1"/>
    </source>
</evidence>
<dbReference type="AlphaFoldDB" id="A0A2W5TNL3"/>
<reference evidence="1 2" key="1">
    <citation type="submission" date="2017-08" db="EMBL/GenBank/DDBJ databases">
        <title>Infants hospitalized years apart are colonized by the same room-sourced microbial strains.</title>
        <authorList>
            <person name="Brooks B."/>
            <person name="Olm M.R."/>
            <person name="Firek B.A."/>
            <person name="Baker R."/>
            <person name="Thomas B.C."/>
            <person name="Morowitz M.J."/>
            <person name="Banfield J.F."/>
        </authorList>
    </citation>
    <scope>NUCLEOTIDE SEQUENCE [LARGE SCALE GENOMIC DNA]</scope>
    <source>
        <strain evidence="1">S2_003_000_R2_14</strain>
    </source>
</reference>
<gene>
    <name evidence="1" type="ORF">DI536_08170</name>
</gene>
<comment type="caution">
    <text evidence="1">The sequence shown here is derived from an EMBL/GenBank/DDBJ whole genome shotgun (WGS) entry which is preliminary data.</text>
</comment>
<protein>
    <submittedName>
        <fullName evidence="1">Uncharacterized protein</fullName>
    </submittedName>
</protein>